<keyword evidence="12" id="KW-1185">Reference proteome</keyword>
<evidence type="ECO:0000256" key="4">
    <source>
        <dbReference type="ARBA" id="ARBA00022692"/>
    </source>
</evidence>
<evidence type="ECO:0000256" key="9">
    <source>
        <dbReference type="SAM" id="Phobius"/>
    </source>
</evidence>
<feature type="region of interest" description="Disordered" evidence="8">
    <location>
        <begin position="30"/>
        <end position="55"/>
    </location>
</feature>
<reference evidence="11 12" key="1">
    <citation type="journal article" date="2015" name="Genome Biol. Evol.">
        <title>Phylogenomic analyses indicate that early fungi evolved digesting cell walls of algal ancestors of land plants.</title>
        <authorList>
            <person name="Chang Y."/>
            <person name="Wang S."/>
            <person name="Sekimoto S."/>
            <person name="Aerts A.L."/>
            <person name="Choi C."/>
            <person name="Clum A."/>
            <person name="LaButti K.M."/>
            <person name="Lindquist E.A."/>
            <person name="Yee Ngan C."/>
            <person name="Ohm R.A."/>
            <person name="Salamov A.A."/>
            <person name="Grigoriev I.V."/>
            <person name="Spatafora J.W."/>
            <person name="Berbee M.L."/>
        </authorList>
    </citation>
    <scope>NUCLEOTIDE SEQUENCE [LARGE SCALE GENOMIC DNA]</scope>
    <source>
        <strain evidence="11 12">JEL478</strain>
    </source>
</reference>
<evidence type="ECO:0000256" key="5">
    <source>
        <dbReference type="ARBA" id="ARBA00022970"/>
    </source>
</evidence>
<dbReference type="Pfam" id="PF01490">
    <property type="entry name" value="Aa_trans"/>
    <property type="match status" value="1"/>
</dbReference>
<organism evidence="11 12">
    <name type="scientific">Gonapodya prolifera (strain JEL478)</name>
    <name type="common">Monoblepharis prolifera</name>
    <dbReference type="NCBI Taxonomy" id="1344416"/>
    <lineage>
        <taxon>Eukaryota</taxon>
        <taxon>Fungi</taxon>
        <taxon>Fungi incertae sedis</taxon>
        <taxon>Chytridiomycota</taxon>
        <taxon>Chytridiomycota incertae sedis</taxon>
        <taxon>Monoblepharidomycetes</taxon>
        <taxon>Monoblepharidales</taxon>
        <taxon>Gonapodyaceae</taxon>
        <taxon>Gonapodya</taxon>
    </lineage>
</organism>
<sequence>MVYFPSHTSSPFANVAPRAALGGRCWDSRAHSHSRSPVRLSGPVADSRAASETTPLLGTRVEEEVSLEGSNVLGEAEDEKLDAHGHGHGGGMGMDKNTFAQTCANAINILLGIVSTYADLGHISFGPRGRIFISLLFIIELLTASVALVILAADSVEALFPEWDLVRIKAGVGVLVAMTTVGGYEVVELWEFGRCSVLLLITVVLLSGLSTPSPPGSLLYPHPTVRWLVPTNRPGWPWFHVPLSVGLVMAGYSGHATFPNIYRDMVDPTQYPSVVTVTFMVVTILSTILGLAGYIMFGATSMQENLPTVPSFNPAMTRTTVVLIALNPLTKYALTLNPVNISLELLLFPSLPPASSLRALLCLLLCLSTSLLAVTIAIVFPGFHRVMGLLGSLFSFTVSVVFPCACFLALHGGGGHYGKGGGYEVSAAWWGESAVLGVGPLDFLVMAVDRYIG</sequence>
<feature type="transmembrane region" description="Helical" evidence="9">
    <location>
        <begin position="360"/>
        <end position="380"/>
    </location>
</feature>
<keyword evidence="6 9" id="KW-1133">Transmembrane helix</keyword>
<feature type="transmembrane region" description="Helical" evidence="9">
    <location>
        <begin position="235"/>
        <end position="253"/>
    </location>
</feature>
<dbReference type="STRING" id="1344416.A0A139A907"/>
<evidence type="ECO:0000256" key="7">
    <source>
        <dbReference type="ARBA" id="ARBA00023136"/>
    </source>
</evidence>
<comment type="subcellular location">
    <subcellularLocation>
        <location evidence="1">Membrane</location>
        <topology evidence="1">Multi-pass membrane protein</topology>
    </subcellularLocation>
</comment>
<feature type="transmembrane region" description="Helical" evidence="9">
    <location>
        <begin position="274"/>
        <end position="297"/>
    </location>
</feature>
<dbReference type="AlphaFoldDB" id="A0A139A907"/>
<feature type="transmembrane region" description="Helical" evidence="9">
    <location>
        <begin position="196"/>
        <end position="215"/>
    </location>
</feature>
<dbReference type="PANTHER" id="PTHR22950">
    <property type="entry name" value="AMINO ACID TRANSPORTER"/>
    <property type="match status" value="1"/>
</dbReference>
<dbReference type="Proteomes" id="UP000070544">
    <property type="component" value="Unassembled WGS sequence"/>
</dbReference>
<dbReference type="GO" id="GO:0005774">
    <property type="term" value="C:vacuolar membrane"/>
    <property type="evidence" value="ECO:0007669"/>
    <property type="project" value="TreeGrafter"/>
</dbReference>
<dbReference type="EMBL" id="KQ965781">
    <property type="protein sequence ID" value="KXS13217.1"/>
    <property type="molecule type" value="Genomic_DNA"/>
</dbReference>
<evidence type="ECO:0000256" key="8">
    <source>
        <dbReference type="SAM" id="MobiDB-lite"/>
    </source>
</evidence>
<evidence type="ECO:0000256" key="1">
    <source>
        <dbReference type="ARBA" id="ARBA00004141"/>
    </source>
</evidence>
<name>A0A139A907_GONPJ</name>
<dbReference type="OrthoDB" id="655540at2759"/>
<protein>
    <recommendedName>
        <fullName evidence="10">Amino acid transporter transmembrane domain-containing protein</fullName>
    </recommendedName>
</protein>
<keyword evidence="3" id="KW-0813">Transport</keyword>
<keyword evidence="5" id="KW-0029">Amino-acid transport</keyword>
<evidence type="ECO:0000256" key="3">
    <source>
        <dbReference type="ARBA" id="ARBA00022448"/>
    </source>
</evidence>
<evidence type="ECO:0000259" key="10">
    <source>
        <dbReference type="Pfam" id="PF01490"/>
    </source>
</evidence>
<feature type="transmembrane region" description="Helical" evidence="9">
    <location>
        <begin position="165"/>
        <end position="184"/>
    </location>
</feature>
<keyword evidence="7 9" id="KW-0472">Membrane</keyword>
<proteinExistence type="inferred from homology"/>
<comment type="similarity">
    <text evidence="2">Belongs to the amino acid/polyamine transporter 2 family.</text>
</comment>
<dbReference type="GO" id="GO:0015179">
    <property type="term" value="F:L-amino acid transmembrane transporter activity"/>
    <property type="evidence" value="ECO:0007669"/>
    <property type="project" value="TreeGrafter"/>
</dbReference>
<evidence type="ECO:0000256" key="6">
    <source>
        <dbReference type="ARBA" id="ARBA00022989"/>
    </source>
</evidence>
<evidence type="ECO:0000256" key="2">
    <source>
        <dbReference type="ARBA" id="ARBA00008066"/>
    </source>
</evidence>
<dbReference type="PANTHER" id="PTHR22950:SF692">
    <property type="entry name" value="TRANSMEMBRANE AMINO ACID TRANSPORTER FAMILY PROTEIN"/>
    <property type="match status" value="1"/>
</dbReference>
<keyword evidence="4 9" id="KW-0812">Transmembrane</keyword>
<accession>A0A139A907</accession>
<evidence type="ECO:0000313" key="12">
    <source>
        <dbReference type="Proteomes" id="UP000070544"/>
    </source>
</evidence>
<dbReference type="InterPro" id="IPR013057">
    <property type="entry name" value="AA_transpt_TM"/>
</dbReference>
<evidence type="ECO:0000313" key="11">
    <source>
        <dbReference type="EMBL" id="KXS13217.1"/>
    </source>
</evidence>
<feature type="domain" description="Amino acid transporter transmembrane" evidence="10">
    <location>
        <begin position="115"/>
        <end position="408"/>
    </location>
</feature>
<feature type="transmembrane region" description="Helical" evidence="9">
    <location>
        <begin position="131"/>
        <end position="153"/>
    </location>
</feature>
<gene>
    <name evidence="11" type="ORF">M427DRAFT_34255</name>
</gene>
<feature type="transmembrane region" description="Helical" evidence="9">
    <location>
        <begin position="386"/>
        <end position="410"/>
    </location>
</feature>